<evidence type="ECO:0000313" key="4">
    <source>
        <dbReference type="Proteomes" id="UP000036168"/>
    </source>
</evidence>
<name>A0A0T6BPM8_9BACI</name>
<dbReference type="AlphaFoldDB" id="A0A0T6BPM8"/>
<evidence type="ECO:0000313" key="3">
    <source>
        <dbReference type="EMBL" id="MEC0486056.1"/>
    </source>
</evidence>
<reference evidence="2 4" key="1">
    <citation type="journal article" date="2015" name="Int. J. Syst. Evol. Microbiol.">
        <title>Bacillus glycinifermentans sp. nov., isolated from fermented soybean paste.</title>
        <authorList>
            <person name="Kim S.J."/>
            <person name="Dunlap C.A."/>
            <person name="Kwon S.W."/>
            <person name="Rooney A.P."/>
        </authorList>
    </citation>
    <scope>NUCLEOTIDE SEQUENCE [LARGE SCALE GENOMIC DNA]</scope>
    <source>
        <strain evidence="2 4">GO-13</strain>
    </source>
</reference>
<dbReference type="Pfam" id="PF01494">
    <property type="entry name" value="FAD_binding_3"/>
    <property type="match status" value="1"/>
</dbReference>
<proteinExistence type="predicted"/>
<dbReference type="OrthoDB" id="9790035at2"/>
<evidence type="ECO:0000313" key="2">
    <source>
        <dbReference type="EMBL" id="KRT93609.1"/>
    </source>
</evidence>
<accession>A0A0T6BPM8</accession>
<dbReference type="InterPro" id="IPR036188">
    <property type="entry name" value="FAD/NAD-bd_sf"/>
</dbReference>
<dbReference type="EMBL" id="LECW02000020">
    <property type="protein sequence ID" value="KRT93609.1"/>
    <property type="molecule type" value="Genomic_DNA"/>
</dbReference>
<dbReference type="RefSeq" id="WP_048353952.1">
    <property type="nucleotide sequence ID" value="NZ_CP023481.1"/>
</dbReference>
<feature type="domain" description="FAD-binding" evidence="1">
    <location>
        <begin position="5"/>
        <end position="342"/>
    </location>
</feature>
<comment type="caution">
    <text evidence="2">The sequence shown here is derived from an EMBL/GenBank/DDBJ whole genome shotgun (WGS) entry which is preliminary data.</text>
</comment>
<dbReference type="PANTHER" id="PTHR43422">
    <property type="entry name" value="THIAMINE THIAZOLE SYNTHASE"/>
    <property type="match status" value="1"/>
</dbReference>
<dbReference type="Gene3D" id="3.50.50.60">
    <property type="entry name" value="FAD/NAD(P)-binding domain"/>
    <property type="match status" value="1"/>
</dbReference>
<reference evidence="2" key="2">
    <citation type="submission" date="2015-10" db="EMBL/GenBank/DDBJ databases">
        <authorList>
            <person name="Gilbert D.G."/>
        </authorList>
    </citation>
    <scope>NUCLEOTIDE SEQUENCE</scope>
    <source>
        <strain evidence="2">GO-13</strain>
    </source>
</reference>
<gene>
    <name evidence="2" type="ORF">AB447_217550</name>
    <name evidence="3" type="ORF">P8828_14700</name>
</gene>
<reference evidence="3 5" key="3">
    <citation type="submission" date="2023-03" db="EMBL/GenBank/DDBJ databases">
        <title>Agriculturally important microbes genome sequencing.</title>
        <authorList>
            <person name="Dunlap C."/>
        </authorList>
    </citation>
    <scope>NUCLEOTIDE SEQUENCE [LARGE SCALE GENOMIC DNA]</scope>
    <source>
        <strain evidence="3 5">CBP-3203</strain>
    </source>
</reference>
<keyword evidence="3" id="KW-0503">Monooxygenase</keyword>
<organism evidence="2 4">
    <name type="scientific">Bacillus glycinifermentans</name>
    <dbReference type="NCBI Taxonomy" id="1664069"/>
    <lineage>
        <taxon>Bacteria</taxon>
        <taxon>Bacillati</taxon>
        <taxon>Bacillota</taxon>
        <taxon>Bacilli</taxon>
        <taxon>Bacillales</taxon>
        <taxon>Bacillaceae</taxon>
        <taxon>Bacillus</taxon>
    </lineage>
</organism>
<sequence length="441" mass="50843">MREKAVVIGGGIAGKLAAKALSHFFQQVIIVEADQEYKEKAPRKRVPQSHHPHVLLKRGEEAIEMLFPGIMSQLIEDGSIITDFTNDLKWHHFGYWKERFSGDFPMVQQSRPMFEWHLQRRVEEVPNITTLYETKVEQLLVNKHDHTVLGVRVRFLKTGLAEELAAGLVVDASGSASKSTDWLRALDIKVKEEKVKIQLFYATRFYSHQKQEHLEWHNLLISPSFPDNPYGAYIQTLEENRFSVTFSGYANASPPQTDDEFISYAKRLPVPDVLQFLEGAEPLSDIKIYRVPAQVRRRFDQAKNMPEGFCIIGDAHCRFDPLFGQGISVAAMQALELQASLSRAKKACKGFGQRFHKRISNIINVPWEMATTEALRHPEIKGERTFVQPFKQWYCKKVYELSASDPEIYIRLVRVMNLIRSPLHLFHPKVLFPILTHQRHK</sequence>
<dbReference type="GO" id="GO:0004497">
    <property type="term" value="F:monooxygenase activity"/>
    <property type="evidence" value="ECO:0007669"/>
    <property type="project" value="UniProtKB-KW"/>
</dbReference>
<protein>
    <submittedName>
        <fullName evidence="3">FAD-dependent monooxygenase</fullName>
    </submittedName>
    <submittedName>
        <fullName evidence="2">Glutamate synthase</fullName>
    </submittedName>
</protein>
<dbReference type="GO" id="GO:0071949">
    <property type="term" value="F:FAD binding"/>
    <property type="evidence" value="ECO:0007669"/>
    <property type="project" value="InterPro"/>
</dbReference>
<dbReference type="PANTHER" id="PTHR43422:SF3">
    <property type="entry name" value="THIAMINE THIAZOLE SYNTHASE"/>
    <property type="match status" value="1"/>
</dbReference>
<dbReference type="Proteomes" id="UP001341297">
    <property type="component" value="Unassembled WGS sequence"/>
</dbReference>
<evidence type="ECO:0000259" key="1">
    <source>
        <dbReference type="Pfam" id="PF01494"/>
    </source>
</evidence>
<keyword evidence="3" id="KW-0560">Oxidoreductase</keyword>
<dbReference type="Proteomes" id="UP000036168">
    <property type="component" value="Unassembled WGS sequence"/>
</dbReference>
<dbReference type="SUPFAM" id="SSF51905">
    <property type="entry name" value="FAD/NAD(P)-binding domain"/>
    <property type="match status" value="1"/>
</dbReference>
<dbReference type="EMBL" id="JARRTL010000014">
    <property type="protein sequence ID" value="MEC0486056.1"/>
    <property type="molecule type" value="Genomic_DNA"/>
</dbReference>
<evidence type="ECO:0000313" key="5">
    <source>
        <dbReference type="Proteomes" id="UP001341297"/>
    </source>
</evidence>
<dbReference type="InterPro" id="IPR002938">
    <property type="entry name" value="FAD-bd"/>
</dbReference>
<keyword evidence="5" id="KW-1185">Reference proteome</keyword>